<name>A0A1I5FLV3_9ACTN</name>
<dbReference type="InterPro" id="IPR018356">
    <property type="entry name" value="Tscrpt_reg_HTH_DeoR_CS"/>
</dbReference>
<dbReference type="GO" id="GO:0003677">
    <property type="term" value="F:DNA binding"/>
    <property type="evidence" value="ECO:0007669"/>
    <property type="project" value="UniProtKB-KW"/>
</dbReference>
<dbReference type="SUPFAM" id="SSF100950">
    <property type="entry name" value="NagB/RpiA/CoA transferase-like"/>
    <property type="match status" value="1"/>
</dbReference>
<dbReference type="Gene3D" id="1.10.10.10">
    <property type="entry name" value="Winged helix-like DNA-binding domain superfamily/Winged helix DNA-binding domain"/>
    <property type="match status" value="1"/>
</dbReference>
<organism evidence="5 6">
    <name type="scientific">Geodermatophilus obscurus</name>
    <dbReference type="NCBI Taxonomy" id="1861"/>
    <lineage>
        <taxon>Bacteria</taxon>
        <taxon>Bacillati</taxon>
        <taxon>Actinomycetota</taxon>
        <taxon>Actinomycetes</taxon>
        <taxon>Geodermatophilales</taxon>
        <taxon>Geodermatophilaceae</taxon>
        <taxon>Geodermatophilus</taxon>
    </lineage>
</organism>
<keyword evidence="2" id="KW-0238">DNA-binding</keyword>
<dbReference type="PANTHER" id="PTHR30363">
    <property type="entry name" value="HTH-TYPE TRANSCRIPTIONAL REGULATOR SRLR-RELATED"/>
    <property type="match status" value="1"/>
</dbReference>
<dbReference type="PROSITE" id="PS51000">
    <property type="entry name" value="HTH_DEOR_2"/>
    <property type="match status" value="1"/>
</dbReference>
<dbReference type="InterPro" id="IPR001034">
    <property type="entry name" value="DeoR_HTH"/>
</dbReference>
<dbReference type="SMART" id="SM00420">
    <property type="entry name" value="HTH_DEOR"/>
    <property type="match status" value="1"/>
</dbReference>
<dbReference type="PANTHER" id="PTHR30363:SF44">
    <property type="entry name" value="AGA OPERON TRANSCRIPTIONAL REPRESSOR-RELATED"/>
    <property type="match status" value="1"/>
</dbReference>
<keyword evidence="6" id="KW-1185">Reference proteome</keyword>
<evidence type="ECO:0000256" key="3">
    <source>
        <dbReference type="ARBA" id="ARBA00023163"/>
    </source>
</evidence>
<gene>
    <name evidence="5" type="ORF">SAMN05660359_02209</name>
</gene>
<dbReference type="InterPro" id="IPR014036">
    <property type="entry name" value="DeoR-like_C"/>
</dbReference>
<dbReference type="Proteomes" id="UP000183642">
    <property type="component" value="Unassembled WGS sequence"/>
</dbReference>
<reference evidence="6" key="1">
    <citation type="submission" date="2016-10" db="EMBL/GenBank/DDBJ databases">
        <authorList>
            <person name="Varghese N."/>
            <person name="Submissions S."/>
        </authorList>
    </citation>
    <scope>NUCLEOTIDE SEQUENCE [LARGE SCALE GENOMIC DNA]</scope>
    <source>
        <strain evidence="6">DSM 43161</strain>
    </source>
</reference>
<dbReference type="RefSeq" id="WP_075013596.1">
    <property type="nucleotide sequence ID" value="NZ_FOWE01000005.1"/>
</dbReference>
<dbReference type="InterPro" id="IPR036390">
    <property type="entry name" value="WH_DNA-bd_sf"/>
</dbReference>
<dbReference type="SMART" id="SM01134">
    <property type="entry name" value="DeoRC"/>
    <property type="match status" value="1"/>
</dbReference>
<dbReference type="PRINTS" id="PR00037">
    <property type="entry name" value="HTHLACR"/>
</dbReference>
<evidence type="ECO:0000313" key="6">
    <source>
        <dbReference type="Proteomes" id="UP000183642"/>
    </source>
</evidence>
<dbReference type="InterPro" id="IPR050313">
    <property type="entry name" value="Carb_Metab_HTH_regulators"/>
</dbReference>
<evidence type="ECO:0000313" key="5">
    <source>
        <dbReference type="EMBL" id="SFO24589.1"/>
    </source>
</evidence>
<evidence type="ECO:0000256" key="1">
    <source>
        <dbReference type="ARBA" id="ARBA00023015"/>
    </source>
</evidence>
<protein>
    <submittedName>
        <fullName evidence="5">Transcriptional regulator, DeoR family</fullName>
    </submittedName>
</protein>
<dbReference type="SUPFAM" id="SSF46785">
    <property type="entry name" value="Winged helix' DNA-binding domain"/>
    <property type="match status" value="1"/>
</dbReference>
<keyword evidence="1" id="KW-0805">Transcription regulation</keyword>
<dbReference type="PROSITE" id="PS00894">
    <property type="entry name" value="HTH_DEOR_1"/>
    <property type="match status" value="1"/>
</dbReference>
<dbReference type="OrthoDB" id="7688673at2"/>
<dbReference type="Pfam" id="PF00455">
    <property type="entry name" value="DeoRC"/>
    <property type="match status" value="1"/>
</dbReference>
<dbReference type="EMBL" id="FOWE01000005">
    <property type="protein sequence ID" value="SFO24589.1"/>
    <property type="molecule type" value="Genomic_DNA"/>
</dbReference>
<dbReference type="InterPro" id="IPR036388">
    <property type="entry name" value="WH-like_DNA-bd_sf"/>
</dbReference>
<dbReference type="Gene3D" id="3.40.50.1360">
    <property type="match status" value="1"/>
</dbReference>
<proteinExistence type="predicted"/>
<dbReference type="AlphaFoldDB" id="A0A1I5FLV3"/>
<dbReference type="GO" id="GO:0003700">
    <property type="term" value="F:DNA-binding transcription factor activity"/>
    <property type="evidence" value="ECO:0007669"/>
    <property type="project" value="InterPro"/>
</dbReference>
<feature type="domain" description="HTH deoR-type" evidence="4">
    <location>
        <begin position="6"/>
        <end position="61"/>
    </location>
</feature>
<keyword evidence="3" id="KW-0804">Transcription</keyword>
<dbReference type="InterPro" id="IPR037171">
    <property type="entry name" value="NagB/RpiA_transferase-like"/>
</dbReference>
<dbReference type="Pfam" id="PF08220">
    <property type="entry name" value="HTH_DeoR"/>
    <property type="match status" value="1"/>
</dbReference>
<evidence type="ECO:0000256" key="2">
    <source>
        <dbReference type="ARBA" id="ARBA00023125"/>
    </source>
</evidence>
<sequence length="262" mass="27982">MPSLDEHARSQAILSALGAAGRVEVNDLAQRLEVSPVTIRKDLDALEQRAALRRVRGGAVAAAVVDEGSFETRLRTRRAEKTAIARAVAPLVQDGDVIALDSSTSCHFLARELLHRRSLVVITNSMPTATLFSERSEATVLVTGGIVRRSARSVVGLINDVLAGRGRIHKGFIGAHAVSAERGVMDMALEEVQAKQHFAAHCSELYGLVDSSKFGSFSLHTATPLSQLTALYTGAGADPTVVAAIERAGTRVHRVAVPEEHR</sequence>
<evidence type="ECO:0000259" key="4">
    <source>
        <dbReference type="PROSITE" id="PS51000"/>
    </source>
</evidence>
<accession>A0A1I5FLV3</accession>